<dbReference type="InterPro" id="IPR023753">
    <property type="entry name" value="FAD/NAD-binding_dom"/>
</dbReference>
<name>A0A2N5ZLC8_MUIH1</name>
<evidence type="ECO:0000259" key="6">
    <source>
        <dbReference type="Pfam" id="PF07992"/>
    </source>
</evidence>
<dbReference type="Pfam" id="PF07992">
    <property type="entry name" value="Pyr_redox_2"/>
    <property type="match status" value="1"/>
</dbReference>
<dbReference type="InterPro" id="IPR004099">
    <property type="entry name" value="Pyr_nucl-diS_OxRdtase_dimer"/>
</dbReference>
<accession>A0A2N5ZLC8</accession>
<evidence type="ECO:0000313" key="8">
    <source>
        <dbReference type="Proteomes" id="UP000234857"/>
    </source>
</evidence>
<dbReference type="AlphaFoldDB" id="A0A2N5ZLC8"/>
<dbReference type="PRINTS" id="PR00411">
    <property type="entry name" value="PNDRDTASEI"/>
</dbReference>
<feature type="domain" description="Pyridine nucleotide-disulphide oxidoreductase dimerisation" evidence="5">
    <location>
        <begin position="331"/>
        <end position="430"/>
    </location>
</feature>
<dbReference type="GO" id="GO:0016491">
    <property type="term" value="F:oxidoreductase activity"/>
    <property type="evidence" value="ECO:0007669"/>
    <property type="project" value="InterPro"/>
</dbReference>
<keyword evidence="4" id="KW-0274">FAD</keyword>
<sequence length="447" mass="48347">MKRDIVIIGGGPAGMITAITAKANHPDKSIVFIRKEERTLTPCGIPYIFSTLGTVEKDMVPDDPFLNKGLEIIIDEALDVNTKEKKIVLASKGELEYEKLVFATGSEPIRPKWLTGSDLENVFVIKKDHKYLQNVKDILKEQKKIAVIGAGFIGVEMSDELATDGKEVFLIEKLPYILGRAFDEDFTKDMQKTLSNKGINILTGSGVKELKGNGKVEKVILENGKEVEVDSVILSMGYAPQVSVAKKAGILITSTGGIWVDEYMRTSVEDVFAVGDCTQRINFITRRPTPTMLASTATSEARVAGSNLYNIQNLKAFNGTIAIFSTKVDGIVIGSAGATESEAKASDFEVITGDFEGMDRHPGTIPGAGKQKVKLVVAKRSGIIIGGQISGGESASELVNVLGFIIQNRMRVDEVYTSQIGTHPLTTSAPTKYPLIKAAEAAMMKNI</sequence>
<dbReference type="Proteomes" id="UP000234857">
    <property type="component" value="Unassembled WGS sequence"/>
</dbReference>
<organism evidence="7 8">
    <name type="scientific">Muiribacterium halophilum</name>
    <dbReference type="NCBI Taxonomy" id="2053465"/>
    <lineage>
        <taxon>Bacteria</taxon>
        <taxon>Candidatus Muiribacteriota</taxon>
        <taxon>Candidatus Muiribacteriia</taxon>
        <taxon>Candidatus Muiribacteriales</taxon>
        <taxon>Candidatus Muiribacteriaceae</taxon>
        <taxon>Candidatus Muiribacterium</taxon>
    </lineage>
</organism>
<keyword evidence="3" id="KW-0285">Flavoprotein</keyword>
<dbReference type="InterPro" id="IPR036188">
    <property type="entry name" value="FAD/NAD-bd_sf"/>
</dbReference>
<evidence type="ECO:0000256" key="2">
    <source>
        <dbReference type="ARBA" id="ARBA00009130"/>
    </source>
</evidence>
<evidence type="ECO:0000256" key="4">
    <source>
        <dbReference type="ARBA" id="ARBA00022827"/>
    </source>
</evidence>
<evidence type="ECO:0000313" key="7">
    <source>
        <dbReference type="EMBL" id="PLX19402.1"/>
    </source>
</evidence>
<evidence type="ECO:0000256" key="3">
    <source>
        <dbReference type="ARBA" id="ARBA00022630"/>
    </source>
</evidence>
<comment type="cofactor">
    <cofactor evidence="1">
        <name>FAD</name>
        <dbReference type="ChEBI" id="CHEBI:57692"/>
    </cofactor>
</comment>
<evidence type="ECO:0000256" key="1">
    <source>
        <dbReference type="ARBA" id="ARBA00001974"/>
    </source>
</evidence>
<dbReference type="SUPFAM" id="SSF51905">
    <property type="entry name" value="FAD/NAD(P)-binding domain"/>
    <property type="match status" value="1"/>
</dbReference>
<dbReference type="SUPFAM" id="SSF55424">
    <property type="entry name" value="FAD/NAD-linked reductases, dimerisation (C-terminal) domain"/>
    <property type="match status" value="1"/>
</dbReference>
<dbReference type="InterPro" id="IPR016156">
    <property type="entry name" value="FAD/NAD-linked_Rdtase_dimer_sf"/>
</dbReference>
<dbReference type="PANTHER" id="PTHR43429">
    <property type="entry name" value="PYRIDINE NUCLEOTIDE-DISULFIDE OXIDOREDUCTASE DOMAIN-CONTAINING"/>
    <property type="match status" value="1"/>
</dbReference>
<dbReference type="EMBL" id="PKTG01000032">
    <property type="protein sequence ID" value="PLX19402.1"/>
    <property type="molecule type" value="Genomic_DNA"/>
</dbReference>
<evidence type="ECO:0000259" key="5">
    <source>
        <dbReference type="Pfam" id="PF02852"/>
    </source>
</evidence>
<gene>
    <name evidence="7" type="ORF">C0601_01900</name>
</gene>
<comment type="caution">
    <text evidence="7">The sequence shown here is derived from an EMBL/GenBank/DDBJ whole genome shotgun (WGS) entry which is preliminary data.</text>
</comment>
<comment type="similarity">
    <text evidence="2">Belongs to the class-III pyridine nucleotide-disulfide oxidoreductase family.</text>
</comment>
<reference evidence="7 8" key="1">
    <citation type="submission" date="2017-11" db="EMBL/GenBank/DDBJ databases">
        <title>Genome-resolved metagenomics identifies genetic mobility, metabolic interactions, and unexpected diversity in perchlorate-reducing communities.</title>
        <authorList>
            <person name="Barnum T.P."/>
            <person name="Figueroa I.A."/>
            <person name="Carlstrom C.I."/>
            <person name="Lucas L.N."/>
            <person name="Engelbrektson A.L."/>
            <person name="Coates J.D."/>
        </authorList>
    </citation>
    <scope>NUCLEOTIDE SEQUENCE [LARGE SCALE GENOMIC DNA]</scope>
    <source>
        <strain evidence="7">BM706</strain>
    </source>
</reference>
<feature type="domain" description="FAD/NAD(P)-binding" evidence="6">
    <location>
        <begin position="4"/>
        <end position="288"/>
    </location>
</feature>
<dbReference type="InterPro" id="IPR050260">
    <property type="entry name" value="FAD-bd_OxRdtase"/>
</dbReference>
<protein>
    <submittedName>
        <fullName evidence="7">Pyridine nucleotide-disulfide oxidoreductase</fullName>
    </submittedName>
</protein>
<dbReference type="Pfam" id="PF02852">
    <property type="entry name" value="Pyr_redox_dim"/>
    <property type="match status" value="1"/>
</dbReference>
<proteinExistence type="inferred from homology"/>
<dbReference type="PRINTS" id="PR00368">
    <property type="entry name" value="FADPNR"/>
</dbReference>
<dbReference type="Gene3D" id="3.50.50.60">
    <property type="entry name" value="FAD/NAD(P)-binding domain"/>
    <property type="match status" value="2"/>
</dbReference>